<dbReference type="EMBL" id="MEWV01000009">
    <property type="protein sequence ID" value="OGC88664.1"/>
    <property type="molecule type" value="Genomic_DNA"/>
</dbReference>
<accession>A0A1F4Y457</accession>
<reference evidence="1 2" key="1">
    <citation type="journal article" date="2016" name="Nat. Commun.">
        <title>Thousands of microbial genomes shed light on interconnected biogeochemical processes in an aquifer system.</title>
        <authorList>
            <person name="Anantharaman K."/>
            <person name="Brown C.T."/>
            <person name="Hug L.A."/>
            <person name="Sharon I."/>
            <person name="Castelle C.J."/>
            <person name="Probst A.J."/>
            <person name="Thomas B.C."/>
            <person name="Singh A."/>
            <person name="Wilkins M.J."/>
            <person name="Karaoz U."/>
            <person name="Brodie E.L."/>
            <person name="Williams K.H."/>
            <person name="Hubbard S.S."/>
            <person name="Banfield J.F."/>
        </authorList>
    </citation>
    <scope>NUCLEOTIDE SEQUENCE [LARGE SCALE GENOMIC DNA]</scope>
</reference>
<sequence>MVTYATIRWPSSGSRAADASQYVLRAKHIPSGESRGVRSIHQLKIIPTSADNKSAINTILYRTDIVFLQLFRGVLSKFYYIIDIEHLSRPVAGLKY</sequence>
<protein>
    <submittedName>
        <fullName evidence="1">Uncharacterized protein</fullName>
    </submittedName>
</protein>
<name>A0A1F4Y457_9BACT</name>
<dbReference type="AlphaFoldDB" id="A0A1F4Y457"/>
<gene>
    <name evidence="1" type="ORF">A3D70_01525</name>
</gene>
<evidence type="ECO:0000313" key="1">
    <source>
        <dbReference type="EMBL" id="OGC88664.1"/>
    </source>
</evidence>
<dbReference type="Proteomes" id="UP000178720">
    <property type="component" value="Unassembled WGS sequence"/>
</dbReference>
<evidence type="ECO:0000313" key="2">
    <source>
        <dbReference type="Proteomes" id="UP000178720"/>
    </source>
</evidence>
<organism evidence="1 2">
    <name type="scientific">Candidatus Adlerbacteria bacterium RIFCSPHIGHO2_02_FULL_54_18</name>
    <dbReference type="NCBI Taxonomy" id="1797241"/>
    <lineage>
        <taxon>Bacteria</taxon>
        <taxon>Candidatus Adleribacteriota</taxon>
    </lineage>
</organism>
<proteinExistence type="predicted"/>
<comment type="caution">
    <text evidence="1">The sequence shown here is derived from an EMBL/GenBank/DDBJ whole genome shotgun (WGS) entry which is preliminary data.</text>
</comment>